<dbReference type="eggNOG" id="ENOG502RHAH">
    <property type="taxonomic scope" value="Eukaryota"/>
</dbReference>
<dbReference type="FunCoup" id="Q54IL8">
    <property type="interactions" value="5"/>
</dbReference>
<accession>Q54IL8</accession>
<reference evidence="2 3" key="1">
    <citation type="journal article" date="2005" name="Nature">
        <title>The genome of the social amoeba Dictyostelium discoideum.</title>
        <authorList>
            <consortium name="The Dictyostelium discoideum Sequencing Consortium"/>
            <person name="Eichinger L."/>
            <person name="Pachebat J.A."/>
            <person name="Glockner G."/>
            <person name="Rajandream M.A."/>
            <person name="Sucgang R."/>
            <person name="Berriman M."/>
            <person name="Song J."/>
            <person name="Olsen R."/>
            <person name="Szafranski K."/>
            <person name="Xu Q."/>
            <person name="Tunggal B."/>
            <person name="Kummerfeld S."/>
            <person name="Madera M."/>
            <person name="Konfortov B.A."/>
            <person name="Rivero F."/>
            <person name="Bankier A.T."/>
            <person name="Lehmann R."/>
            <person name="Hamlin N."/>
            <person name="Davies R."/>
            <person name="Gaudet P."/>
            <person name="Fey P."/>
            <person name="Pilcher K."/>
            <person name="Chen G."/>
            <person name="Saunders D."/>
            <person name="Sodergren E."/>
            <person name="Davis P."/>
            <person name="Kerhornou A."/>
            <person name="Nie X."/>
            <person name="Hall N."/>
            <person name="Anjard C."/>
            <person name="Hemphill L."/>
            <person name="Bason N."/>
            <person name="Farbrother P."/>
            <person name="Desany B."/>
            <person name="Just E."/>
            <person name="Morio T."/>
            <person name="Rost R."/>
            <person name="Churcher C."/>
            <person name="Cooper J."/>
            <person name="Haydock S."/>
            <person name="van Driessche N."/>
            <person name="Cronin A."/>
            <person name="Goodhead I."/>
            <person name="Muzny D."/>
            <person name="Mourier T."/>
            <person name="Pain A."/>
            <person name="Lu M."/>
            <person name="Harper D."/>
            <person name="Lindsay R."/>
            <person name="Hauser H."/>
            <person name="James K."/>
            <person name="Quiles M."/>
            <person name="Madan Babu M."/>
            <person name="Saito T."/>
            <person name="Buchrieser C."/>
            <person name="Wardroper A."/>
            <person name="Felder M."/>
            <person name="Thangavelu M."/>
            <person name="Johnson D."/>
            <person name="Knights A."/>
            <person name="Loulseged H."/>
            <person name="Mungall K."/>
            <person name="Oliver K."/>
            <person name="Price C."/>
            <person name="Quail M.A."/>
            <person name="Urushihara H."/>
            <person name="Hernandez J."/>
            <person name="Rabbinowitsch E."/>
            <person name="Steffen D."/>
            <person name="Sanders M."/>
            <person name="Ma J."/>
            <person name="Kohara Y."/>
            <person name="Sharp S."/>
            <person name="Simmonds M."/>
            <person name="Spiegler S."/>
            <person name="Tivey A."/>
            <person name="Sugano S."/>
            <person name="White B."/>
            <person name="Walker D."/>
            <person name="Woodward J."/>
            <person name="Winckler T."/>
            <person name="Tanaka Y."/>
            <person name="Shaulsky G."/>
            <person name="Schleicher M."/>
            <person name="Weinstock G."/>
            <person name="Rosenthal A."/>
            <person name="Cox E.C."/>
            <person name="Chisholm R.L."/>
            <person name="Gibbs R."/>
            <person name="Loomis W.F."/>
            <person name="Platzer M."/>
            <person name="Kay R.R."/>
            <person name="Williams J."/>
            <person name="Dear P.H."/>
            <person name="Noegel A.A."/>
            <person name="Barrell B."/>
            <person name="Kuspa A."/>
        </authorList>
    </citation>
    <scope>NUCLEOTIDE SEQUENCE [LARGE SCALE GENOMIC DNA]</scope>
    <source>
        <strain evidence="2 3">AX4</strain>
    </source>
</reference>
<name>Q54IL8_DICDI</name>
<dbReference type="Proteomes" id="UP000002195">
    <property type="component" value="Unassembled WGS sequence"/>
</dbReference>
<sequence length="309" mass="35879">MDNILKNDNEKRNILEKIKKKGGFKQLERFENEIELGQSIMITDDFNDPNIIISLTINDGVFKVYVNNNLNPIKVFLESFNWSSGFYNNIIFNEYFKNNCNLNKNGNSINYHIKKSIDEINFVELDERVRFLLKDIIKSHGFQNIEIGEDPNHVEYREYILCNIDGCNNEKTIINEFKLRIDGNEVPLSINEGYYICGLWKCKTMFSMDEIIWSIKNGFSWCYKLKDGTLVSWAIGFSDGRIAQFNTLEEFRGKGYGTKVVSKLIISYLEKGINPLVYIDGDNYISQNLFSKIGYNRSTVEVFGLNAKK</sequence>
<dbReference type="PANTHER" id="PTHR31143">
    <property type="match status" value="1"/>
</dbReference>
<dbReference type="HOGENOM" id="CLU_078094_0_0_1"/>
<gene>
    <name evidence="2" type="ORF">DDB_G0288669</name>
</gene>
<dbReference type="dictyBase" id="DDB_G0288669"/>
<dbReference type="Pfam" id="PF08445">
    <property type="entry name" value="FR47"/>
    <property type="match status" value="1"/>
</dbReference>
<proteinExistence type="predicted"/>
<dbReference type="EMBL" id="AAFI02000119">
    <property type="protein sequence ID" value="EAL63111.1"/>
    <property type="molecule type" value="Genomic_DNA"/>
</dbReference>
<dbReference type="GeneID" id="8626741"/>
<dbReference type="InParanoid" id="Q54IL8"/>
<dbReference type="InterPro" id="IPR016181">
    <property type="entry name" value="Acyl_CoA_acyltransferase"/>
</dbReference>
<evidence type="ECO:0000313" key="2">
    <source>
        <dbReference type="EMBL" id="EAL63111.1"/>
    </source>
</evidence>
<dbReference type="PANTHER" id="PTHR31143:SF2">
    <property type="entry name" value="FR47-LIKE DOMAIN-CONTAINING PROTEIN-RELATED"/>
    <property type="match status" value="1"/>
</dbReference>
<dbReference type="GO" id="GO:0016747">
    <property type="term" value="F:acyltransferase activity, transferring groups other than amino-acyl groups"/>
    <property type="evidence" value="ECO:0007669"/>
    <property type="project" value="InterPro"/>
</dbReference>
<evidence type="ECO:0000259" key="1">
    <source>
        <dbReference type="Pfam" id="PF08445"/>
    </source>
</evidence>
<dbReference type="Gene3D" id="3.40.630.30">
    <property type="match status" value="1"/>
</dbReference>
<comment type="caution">
    <text evidence="2">The sequence shown here is derived from an EMBL/GenBank/DDBJ whole genome shotgun (WGS) entry which is preliminary data.</text>
</comment>
<feature type="domain" description="GCN5-related N-acetyltransferase Rv2170-like" evidence="1">
    <location>
        <begin position="226"/>
        <end position="301"/>
    </location>
</feature>
<dbReference type="InterPro" id="IPR027365">
    <property type="entry name" value="GNAT_acetyltra_YdfB-like"/>
</dbReference>
<dbReference type="InterPro" id="IPR013653">
    <property type="entry name" value="GCN5-like_dom"/>
</dbReference>
<dbReference type="SUPFAM" id="SSF55729">
    <property type="entry name" value="Acyl-CoA N-acyltransferases (Nat)"/>
    <property type="match status" value="1"/>
</dbReference>
<evidence type="ECO:0000313" key="3">
    <source>
        <dbReference type="Proteomes" id="UP000002195"/>
    </source>
</evidence>
<protein>
    <recommendedName>
        <fullName evidence="1">GCN5-related N-acetyltransferase Rv2170-like domain-containing protein</fullName>
    </recommendedName>
</protein>
<organism evidence="2 3">
    <name type="scientific">Dictyostelium discoideum</name>
    <name type="common">Social amoeba</name>
    <dbReference type="NCBI Taxonomy" id="44689"/>
    <lineage>
        <taxon>Eukaryota</taxon>
        <taxon>Amoebozoa</taxon>
        <taxon>Evosea</taxon>
        <taxon>Eumycetozoa</taxon>
        <taxon>Dictyostelia</taxon>
        <taxon>Dictyosteliales</taxon>
        <taxon>Dictyosteliaceae</taxon>
        <taxon>Dictyostelium</taxon>
    </lineage>
</organism>
<dbReference type="PaxDb" id="44689-DDB0188044"/>
<dbReference type="RefSeq" id="XP_636613.1">
    <property type="nucleotide sequence ID" value="XM_631521.1"/>
</dbReference>
<dbReference type="PhylomeDB" id="Q54IL8"/>
<dbReference type="AlphaFoldDB" id="Q54IL8"/>
<keyword evidence="3" id="KW-1185">Reference proteome</keyword>
<dbReference type="VEuPathDB" id="AmoebaDB:DDB_G0288669"/>
<dbReference type="KEGG" id="ddi:DDB_G0288669"/>